<dbReference type="EMBL" id="MT143979">
    <property type="protein sequence ID" value="QJA44717.1"/>
    <property type="molecule type" value="Genomic_DNA"/>
</dbReference>
<evidence type="ECO:0000313" key="1">
    <source>
        <dbReference type="EMBL" id="QJA44717.1"/>
    </source>
</evidence>
<protein>
    <submittedName>
        <fullName evidence="1">Uncharacterized protein</fullName>
    </submittedName>
</protein>
<dbReference type="EMBL" id="MT141570">
    <property type="protein sequence ID" value="QJA67404.1"/>
    <property type="molecule type" value="Genomic_DNA"/>
</dbReference>
<gene>
    <name evidence="3" type="ORF">MM171A00166_0061</name>
    <name evidence="5" type="ORF">MM415A00140_0010</name>
    <name evidence="2" type="ORF">MM415B00227_0066</name>
    <name evidence="1" type="ORF">TM448A00134_0051</name>
    <name evidence="4" type="ORF">TM448B00166_0050</name>
</gene>
<evidence type="ECO:0000313" key="3">
    <source>
        <dbReference type="EMBL" id="QJB00818.1"/>
    </source>
</evidence>
<organism evidence="1">
    <name type="scientific">viral metagenome</name>
    <dbReference type="NCBI Taxonomy" id="1070528"/>
    <lineage>
        <taxon>unclassified sequences</taxon>
        <taxon>metagenomes</taxon>
        <taxon>organismal metagenomes</taxon>
    </lineage>
</organism>
<evidence type="ECO:0000313" key="5">
    <source>
        <dbReference type="EMBL" id="QJI05260.1"/>
    </source>
</evidence>
<evidence type="ECO:0000313" key="4">
    <source>
        <dbReference type="EMBL" id="QJH94006.1"/>
    </source>
</evidence>
<dbReference type="EMBL" id="MT144594">
    <property type="protein sequence ID" value="QJH94006.1"/>
    <property type="molecule type" value="Genomic_DNA"/>
</dbReference>
<accession>A0A6H1ZBG7</accession>
<reference evidence="1" key="1">
    <citation type="submission" date="2020-03" db="EMBL/GenBank/DDBJ databases">
        <title>The deep terrestrial virosphere.</title>
        <authorList>
            <person name="Holmfeldt K."/>
            <person name="Nilsson E."/>
            <person name="Simone D."/>
            <person name="Lopez-Fernandez M."/>
            <person name="Wu X."/>
            <person name="de Brujin I."/>
            <person name="Lundin D."/>
            <person name="Andersson A."/>
            <person name="Bertilsson S."/>
            <person name="Dopson M."/>
        </authorList>
    </citation>
    <scope>NUCLEOTIDE SEQUENCE</scope>
    <source>
        <strain evidence="3">MM171A00166</strain>
        <strain evidence="5">MM415A00140</strain>
        <strain evidence="2">MM415B00227</strain>
        <strain evidence="1">TM448A00134</strain>
        <strain evidence="4">TM448B00166</strain>
    </source>
</reference>
<proteinExistence type="predicted"/>
<dbReference type="AlphaFoldDB" id="A0A6H1ZBG7"/>
<evidence type="ECO:0000313" key="2">
    <source>
        <dbReference type="EMBL" id="QJA67404.1"/>
    </source>
</evidence>
<dbReference type="EMBL" id="MT145197">
    <property type="protein sequence ID" value="QJI05260.1"/>
    <property type="molecule type" value="Genomic_DNA"/>
</dbReference>
<name>A0A6H1ZBG7_9ZZZZ</name>
<dbReference type="EMBL" id="MT143701">
    <property type="protein sequence ID" value="QJB00818.1"/>
    <property type="molecule type" value="Genomic_DNA"/>
</dbReference>
<sequence length="81" mass="9089">MTEAAPDYEELADALRCLALAYGGRHVRDGLEAIGLGPDATQYVRGKPYDTKEAFEVLARLEDRLGETARADMYRNQRGNW</sequence>